<dbReference type="InterPro" id="IPR023213">
    <property type="entry name" value="CAT-like_dom_sf"/>
</dbReference>
<accession>A0A5C3KSU6</accession>
<evidence type="ECO:0000313" key="1">
    <source>
        <dbReference type="EMBL" id="TFK23327.1"/>
    </source>
</evidence>
<proteinExistence type="predicted"/>
<dbReference type="Proteomes" id="UP000307440">
    <property type="component" value="Unassembled WGS sequence"/>
</dbReference>
<dbReference type="Gene3D" id="3.30.559.10">
    <property type="entry name" value="Chloramphenicol acetyltransferase-like domain"/>
    <property type="match status" value="2"/>
</dbReference>
<sequence length="497" mass="55153">MSEPTVTPLLDVPHALYPLTHFDYLFETTTFVTGWLVEGDIDRAALEVALRAVTEKWRMLSGRIHSIQPSENKWFIRIPLGTLPPDYETFSLTSSTSEVPLSTYVFTPLSTVSPSLPLPLFVSPSTPRGYNTWEKGSHPLTFWHLTYFPASSNNGTSYTTIGFARSHGVFDGTGASQVTKALVAELKGEVWTPPPLPVEGFNTNLIADELTAHLAENPELPSLTQYKGYKLFGNLRGFVRFALWQLKEKWWGGAERRILLLPKDALDYIVQDVRRALAEGGQKGSQVSSGDVLVAWLYKTIYASGVSGTTSTHITNYASIRGILSNELKETSPKRAASISTYPHNGFIPLPYPTFPASHIQSTPLHTLTHTLSQSRQSLNKSHITSAYHTLTTHIREQPYTAHPDAYDELLISNVSSSRILETDWSLVGAKKTLCGYRYNISIWNLLVTNAVYIAGRLKDGSVVLDLSLNSHRMKLLVDEVERVNKMATVGDSGKSK</sequence>
<evidence type="ECO:0000313" key="2">
    <source>
        <dbReference type="Proteomes" id="UP000307440"/>
    </source>
</evidence>
<reference evidence="1 2" key="1">
    <citation type="journal article" date="2019" name="Nat. Ecol. Evol.">
        <title>Megaphylogeny resolves global patterns of mushroom evolution.</title>
        <authorList>
            <person name="Varga T."/>
            <person name="Krizsan K."/>
            <person name="Foldi C."/>
            <person name="Dima B."/>
            <person name="Sanchez-Garcia M."/>
            <person name="Sanchez-Ramirez S."/>
            <person name="Szollosi G.J."/>
            <person name="Szarkandi J.G."/>
            <person name="Papp V."/>
            <person name="Albert L."/>
            <person name="Andreopoulos W."/>
            <person name="Angelini C."/>
            <person name="Antonin V."/>
            <person name="Barry K.W."/>
            <person name="Bougher N.L."/>
            <person name="Buchanan P."/>
            <person name="Buyck B."/>
            <person name="Bense V."/>
            <person name="Catcheside P."/>
            <person name="Chovatia M."/>
            <person name="Cooper J."/>
            <person name="Damon W."/>
            <person name="Desjardin D."/>
            <person name="Finy P."/>
            <person name="Geml J."/>
            <person name="Haridas S."/>
            <person name="Hughes K."/>
            <person name="Justo A."/>
            <person name="Karasinski D."/>
            <person name="Kautmanova I."/>
            <person name="Kiss B."/>
            <person name="Kocsube S."/>
            <person name="Kotiranta H."/>
            <person name="LaButti K.M."/>
            <person name="Lechner B.E."/>
            <person name="Liimatainen K."/>
            <person name="Lipzen A."/>
            <person name="Lukacs Z."/>
            <person name="Mihaltcheva S."/>
            <person name="Morgado L.N."/>
            <person name="Niskanen T."/>
            <person name="Noordeloos M.E."/>
            <person name="Ohm R.A."/>
            <person name="Ortiz-Santana B."/>
            <person name="Ovrebo C."/>
            <person name="Racz N."/>
            <person name="Riley R."/>
            <person name="Savchenko A."/>
            <person name="Shiryaev A."/>
            <person name="Soop K."/>
            <person name="Spirin V."/>
            <person name="Szebenyi C."/>
            <person name="Tomsovsky M."/>
            <person name="Tulloss R.E."/>
            <person name="Uehling J."/>
            <person name="Grigoriev I.V."/>
            <person name="Vagvolgyi C."/>
            <person name="Papp T."/>
            <person name="Martin F.M."/>
            <person name="Miettinen O."/>
            <person name="Hibbett D.S."/>
            <person name="Nagy L.G."/>
        </authorList>
    </citation>
    <scope>NUCLEOTIDE SEQUENCE [LARGE SCALE GENOMIC DNA]</scope>
    <source>
        <strain evidence="1 2">CBS 121175</strain>
    </source>
</reference>
<protein>
    <submittedName>
        <fullName evidence="1">Uncharacterized protein</fullName>
    </submittedName>
</protein>
<dbReference type="AlphaFoldDB" id="A0A5C3KSU6"/>
<dbReference type="EMBL" id="ML210221">
    <property type="protein sequence ID" value="TFK23327.1"/>
    <property type="molecule type" value="Genomic_DNA"/>
</dbReference>
<dbReference type="STRING" id="230819.A0A5C3KSU6"/>
<gene>
    <name evidence="1" type="ORF">FA15DRAFT_594414</name>
</gene>
<organism evidence="1 2">
    <name type="scientific">Coprinopsis marcescibilis</name>
    <name type="common">Agaric fungus</name>
    <name type="synonym">Psathyrella marcescibilis</name>
    <dbReference type="NCBI Taxonomy" id="230819"/>
    <lineage>
        <taxon>Eukaryota</taxon>
        <taxon>Fungi</taxon>
        <taxon>Dikarya</taxon>
        <taxon>Basidiomycota</taxon>
        <taxon>Agaricomycotina</taxon>
        <taxon>Agaricomycetes</taxon>
        <taxon>Agaricomycetidae</taxon>
        <taxon>Agaricales</taxon>
        <taxon>Agaricineae</taxon>
        <taxon>Psathyrellaceae</taxon>
        <taxon>Coprinopsis</taxon>
    </lineage>
</organism>
<name>A0A5C3KSU6_COPMA</name>
<dbReference type="OrthoDB" id="21502at2759"/>
<keyword evidence="2" id="KW-1185">Reference proteome</keyword>